<dbReference type="SUPFAM" id="SSF50156">
    <property type="entry name" value="PDZ domain-like"/>
    <property type="match status" value="1"/>
</dbReference>
<dbReference type="PANTHER" id="PTHR32060:SF30">
    <property type="entry name" value="CARBOXY-TERMINAL PROCESSING PROTEASE CTPA"/>
    <property type="match status" value="1"/>
</dbReference>
<evidence type="ECO:0000256" key="2">
    <source>
        <dbReference type="ARBA" id="ARBA00022670"/>
    </source>
</evidence>
<sequence length="406" mass="44603">MEFLRKHAALLLLGTIIAISFYSFGFNSGEKSLSTSVVGIENTMEGQPLNVDFAPFWKAWNLINEKYVPASTTLKTVDNQQKVWGAIQGLTGALGDPYTVFFPPIESKLFEADIRGNFEGVGMEILAQEGAIVVIAPLKESPAERAGIVAGDRIIKINGQETSSLSTEDAVQLIRGKKGTTVTFTVFRNEVDESFEVKVVRDVIDIPTINTRELPGGIFVIELYNFSAQSPNLFRAALREFITSKNDKLILDLRNNPGGFLEAAIDMASWFLPSSKVVVREDFGKEHEEKIYRSKGYDIFTDNLKFVILVDGGSASASEILAGALAEHGRARLVGGKTFGKGSVQELVDITSETSLKITIARWLTPNGVSISQNGIEPEFPVEYTLEDRKAGRDPQFEKAVEIVKQ</sequence>
<proteinExistence type="inferred from homology"/>
<dbReference type="AlphaFoldDB" id="A0A2M7WRP2"/>
<dbReference type="GO" id="GO:0007165">
    <property type="term" value="P:signal transduction"/>
    <property type="evidence" value="ECO:0007669"/>
    <property type="project" value="TreeGrafter"/>
</dbReference>
<dbReference type="InterPro" id="IPR036034">
    <property type="entry name" value="PDZ_sf"/>
</dbReference>
<dbReference type="PROSITE" id="PS50106">
    <property type="entry name" value="PDZ"/>
    <property type="match status" value="1"/>
</dbReference>
<keyword evidence="2 5" id="KW-0645">Protease</keyword>
<dbReference type="InterPro" id="IPR041489">
    <property type="entry name" value="PDZ_6"/>
</dbReference>
<feature type="domain" description="PDZ" evidence="6">
    <location>
        <begin position="111"/>
        <end position="175"/>
    </location>
</feature>
<dbReference type="Gene3D" id="2.30.42.10">
    <property type="match status" value="1"/>
</dbReference>
<dbReference type="PANTHER" id="PTHR32060">
    <property type="entry name" value="TAIL-SPECIFIC PROTEASE"/>
    <property type="match status" value="1"/>
</dbReference>
<dbReference type="NCBIfam" id="TIGR00225">
    <property type="entry name" value="prc"/>
    <property type="match status" value="1"/>
</dbReference>
<keyword evidence="4 5" id="KW-0720">Serine protease</keyword>
<gene>
    <name evidence="7" type="ORF">CO185_02140</name>
</gene>
<evidence type="ECO:0000256" key="4">
    <source>
        <dbReference type="ARBA" id="ARBA00022825"/>
    </source>
</evidence>
<evidence type="ECO:0000313" key="8">
    <source>
        <dbReference type="Proteomes" id="UP000230758"/>
    </source>
</evidence>
<dbReference type="SUPFAM" id="SSF52096">
    <property type="entry name" value="ClpP/crotonase"/>
    <property type="match status" value="1"/>
</dbReference>
<dbReference type="InterPro" id="IPR029045">
    <property type="entry name" value="ClpP/crotonase-like_dom_sf"/>
</dbReference>
<keyword evidence="3 5" id="KW-0378">Hydrolase</keyword>
<evidence type="ECO:0000313" key="7">
    <source>
        <dbReference type="EMBL" id="PJA32672.1"/>
    </source>
</evidence>
<dbReference type="GO" id="GO:0004175">
    <property type="term" value="F:endopeptidase activity"/>
    <property type="evidence" value="ECO:0007669"/>
    <property type="project" value="TreeGrafter"/>
</dbReference>
<dbReference type="SMART" id="SM00245">
    <property type="entry name" value="TSPc"/>
    <property type="match status" value="1"/>
</dbReference>
<dbReference type="InterPro" id="IPR004447">
    <property type="entry name" value="Peptidase_S41A"/>
</dbReference>
<dbReference type="FunFam" id="2.30.42.10:FF:000063">
    <property type="entry name" value="Peptidase, S41 family"/>
    <property type="match status" value="1"/>
</dbReference>
<name>A0A2M7WRP2_9BACT</name>
<dbReference type="CDD" id="cd06782">
    <property type="entry name" value="cpPDZ_CPP-like"/>
    <property type="match status" value="1"/>
</dbReference>
<accession>A0A2M7WRP2</accession>
<dbReference type="InterPro" id="IPR005151">
    <property type="entry name" value="Tail-specific_protease"/>
</dbReference>
<evidence type="ECO:0000256" key="1">
    <source>
        <dbReference type="ARBA" id="ARBA00009179"/>
    </source>
</evidence>
<dbReference type="Pfam" id="PF22694">
    <property type="entry name" value="CtpB_N-like"/>
    <property type="match status" value="1"/>
</dbReference>
<reference evidence="8" key="1">
    <citation type="submission" date="2017-09" db="EMBL/GenBank/DDBJ databases">
        <title>Depth-based differentiation of microbial function through sediment-hosted aquifers and enrichment of novel symbionts in the deep terrestrial subsurface.</title>
        <authorList>
            <person name="Probst A.J."/>
            <person name="Ladd B."/>
            <person name="Jarett J.K."/>
            <person name="Geller-Mcgrath D.E."/>
            <person name="Sieber C.M.K."/>
            <person name="Emerson J.B."/>
            <person name="Anantharaman K."/>
            <person name="Thomas B.C."/>
            <person name="Malmstrom R."/>
            <person name="Stieglmeier M."/>
            <person name="Klingl A."/>
            <person name="Woyke T."/>
            <person name="Ryan C.M."/>
            <person name="Banfield J.F."/>
        </authorList>
    </citation>
    <scope>NUCLEOTIDE SEQUENCE [LARGE SCALE GENOMIC DNA]</scope>
</reference>
<dbReference type="InterPro" id="IPR001478">
    <property type="entry name" value="PDZ"/>
</dbReference>
<dbReference type="Gene3D" id="3.30.750.44">
    <property type="match status" value="1"/>
</dbReference>
<dbReference type="GO" id="GO:0008236">
    <property type="term" value="F:serine-type peptidase activity"/>
    <property type="evidence" value="ECO:0007669"/>
    <property type="project" value="UniProtKB-KW"/>
</dbReference>
<comment type="similarity">
    <text evidence="1 5">Belongs to the peptidase S41A family.</text>
</comment>
<dbReference type="GO" id="GO:0030288">
    <property type="term" value="C:outer membrane-bounded periplasmic space"/>
    <property type="evidence" value="ECO:0007669"/>
    <property type="project" value="TreeGrafter"/>
</dbReference>
<dbReference type="EMBL" id="PFXF01000024">
    <property type="protein sequence ID" value="PJA32672.1"/>
    <property type="molecule type" value="Genomic_DNA"/>
</dbReference>
<dbReference type="Pfam" id="PF17820">
    <property type="entry name" value="PDZ_6"/>
    <property type="match status" value="1"/>
</dbReference>
<dbReference type="CDD" id="cd07560">
    <property type="entry name" value="Peptidase_S41_CPP"/>
    <property type="match status" value="1"/>
</dbReference>
<comment type="caution">
    <text evidence="7">The sequence shown here is derived from an EMBL/GenBank/DDBJ whole genome shotgun (WGS) entry which is preliminary data.</text>
</comment>
<dbReference type="Proteomes" id="UP000230758">
    <property type="component" value="Unassembled WGS sequence"/>
</dbReference>
<dbReference type="GO" id="GO:0006508">
    <property type="term" value="P:proteolysis"/>
    <property type="evidence" value="ECO:0007669"/>
    <property type="project" value="UniProtKB-KW"/>
</dbReference>
<dbReference type="Pfam" id="PF03572">
    <property type="entry name" value="Peptidase_S41"/>
    <property type="match status" value="1"/>
</dbReference>
<evidence type="ECO:0000256" key="5">
    <source>
        <dbReference type="RuleBase" id="RU004404"/>
    </source>
</evidence>
<organism evidence="7 8">
    <name type="scientific">Candidatus Zambryskibacteria bacterium CG_4_9_14_3_um_filter_42_15</name>
    <dbReference type="NCBI Taxonomy" id="1975112"/>
    <lineage>
        <taxon>Bacteria</taxon>
        <taxon>Candidatus Zambryskiibacteriota</taxon>
    </lineage>
</organism>
<dbReference type="SMART" id="SM00228">
    <property type="entry name" value="PDZ"/>
    <property type="match status" value="1"/>
</dbReference>
<evidence type="ECO:0000256" key="3">
    <source>
        <dbReference type="ARBA" id="ARBA00022801"/>
    </source>
</evidence>
<evidence type="ECO:0000259" key="6">
    <source>
        <dbReference type="PROSITE" id="PS50106"/>
    </source>
</evidence>
<dbReference type="InterPro" id="IPR055210">
    <property type="entry name" value="CtpA/B_N"/>
</dbReference>
<dbReference type="Gene3D" id="3.90.226.10">
    <property type="entry name" value="2-enoyl-CoA Hydratase, Chain A, domain 1"/>
    <property type="match status" value="1"/>
</dbReference>
<protein>
    <submittedName>
        <fullName evidence="7">Peptidase S41</fullName>
    </submittedName>
</protein>